<gene>
    <name evidence="1" type="ORF">B4099_3710</name>
</gene>
<comment type="caution">
    <text evidence="1">The sequence shown here is derived from an EMBL/GenBank/DDBJ whole genome shotgun (WGS) entry which is preliminary data.</text>
</comment>
<evidence type="ECO:0000313" key="2">
    <source>
        <dbReference type="Proteomes" id="UP000075304"/>
    </source>
</evidence>
<sequence length="134" mass="15474">MMRKQNVFDIINQKLIQFNIRVYFAHHAVSDFKGFSAGKKNQIIALIIKQAQKGPLLRPDGNGIRLKGKLKDFGKIKNKAMNIRIIYRPVESEDGIVEMQIIAIGPRDREEVYEKAKDRLTAFFAELENRKESN</sequence>
<evidence type="ECO:0000313" key="1">
    <source>
        <dbReference type="EMBL" id="KYC69426.1"/>
    </source>
</evidence>
<dbReference type="SUPFAM" id="SSF143011">
    <property type="entry name" value="RelE-like"/>
    <property type="match status" value="1"/>
</dbReference>
<dbReference type="PATRIC" id="fig|1398.25.peg.3043"/>
<dbReference type="EMBL" id="LQYI01000050">
    <property type="protein sequence ID" value="KYC69426.1"/>
    <property type="molecule type" value="Genomic_DNA"/>
</dbReference>
<dbReference type="InterPro" id="IPR035093">
    <property type="entry name" value="RelE/ParE_toxin_dom_sf"/>
</dbReference>
<reference evidence="1 2" key="1">
    <citation type="submission" date="2016-01" db="EMBL/GenBank/DDBJ databases">
        <title>Genome Sequences of Twelve Sporeforming Bacillus Species Isolated from Foods.</title>
        <authorList>
            <person name="Berendsen E.M."/>
            <person name="Wells-Bennik M.H."/>
            <person name="Krawcyk A.O."/>
            <person name="De Jong A."/>
            <person name="Holsappel S."/>
            <person name="Eijlander R.T."/>
            <person name="Kuipers O.P."/>
        </authorList>
    </citation>
    <scope>NUCLEOTIDE SEQUENCE [LARGE SCALE GENOMIC DNA]</scope>
    <source>
        <strain evidence="1 2">B4099</strain>
    </source>
</reference>
<proteinExistence type="predicted"/>
<organism evidence="1 2">
    <name type="scientific">Heyndrickxia coagulans</name>
    <name type="common">Weizmannia coagulans</name>
    <dbReference type="NCBI Taxonomy" id="1398"/>
    <lineage>
        <taxon>Bacteria</taxon>
        <taxon>Bacillati</taxon>
        <taxon>Bacillota</taxon>
        <taxon>Bacilli</taxon>
        <taxon>Bacillales</taxon>
        <taxon>Bacillaceae</taxon>
        <taxon>Heyndrickxia</taxon>
    </lineage>
</organism>
<dbReference type="Gene3D" id="3.30.2310.20">
    <property type="entry name" value="RelE-like"/>
    <property type="match status" value="1"/>
</dbReference>
<dbReference type="RefSeq" id="WP_061574935.1">
    <property type="nucleotide sequence ID" value="NZ_LQYI01000050.1"/>
</dbReference>
<protein>
    <submittedName>
        <fullName evidence="1">Uncharacterized protein</fullName>
    </submittedName>
</protein>
<name>A0A150KFL2_HEYCO</name>
<accession>A0A150KFL2</accession>
<dbReference type="Proteomes" id="UP000075304">
    <property type="component" value="Unassembled WGS sequence"/>
</dbReference>
<dbReference type="AlphaFoldDB" id="A0A150KFL2"/>